<feature type="domain" description="YgjP-like metallopeptidase" evidence="1">
    <location>
        <begin position="22"/>
        <end position="232"/>
    </location>
</feature>
<evidence type="ECO:0000313" key="2">
    <source>
        <dbReference type="EMBL" id="MDC3419610.1"/>
    </source>
</evidence>
<accession>A0A9X3WJA4</accession>
<dbReference type="PANTHER" id="PTHR30399">
    <property type="entry name" value="UNCHARACTERIZED PROTEIN YGJP"/>
    <property type="match status" value="1"/>
</dbReference>
<sequence length="246" mass="29333">MAFINYGNTNIDYFKYKQERKDIKISVDLINGVEIYVPSSINDDELQKVLKKKVPWIIQKLNDLEEVKIQVQIKEFVSGEKLAYLGRNYRLKVNREPVNKASINLYRGKFTVTVPQNWNQDKIQLELENNLIQWYREHGYKKLLERTEYYQNILGVKPTSISLRTQHKRWGTCTPNGDIYINWRIVMAPVRVMDYVIVHELAHLIVPEHNQKFWSLVRSVLPDYEERKEWLRIHGMELHSIGYKKA</sequence>
<dbReference type="EMBL" id="JAMQJZ010000002">
    <property type="protein sequence ID" value="MDC3419610.1"/>
    <property type="molecule type" value="Genomic_DNA"/>
</dbReference>
<dbReference type="CDD" id="cd07344">
    <property type="entry name" value="M48_yhfN_like"/>
    <property type="match status" value="1"/>
</dbReference>
<dbReference type="Gene3D" id="3.30.2010.10">
    <property type="entry name" value="Metalloproteases ('zincins'), catalytic domain"/>
    <property type="match status" value="1"/>
</dbReference>
<dbReference type="InterPro" id="IPR053136">
    <property type="entry name" value="UTP_pyrophosphatase-like"/>
</dbReference>
<proteinExistence type="predicted"/>
<gene>
    <name evidence="2" type="ORF">NC661_04430</name>
</gene>
<evidence type="ECO:0000313" key="3">
    <source>
        <dbReference type="Proteomes" id="UP001145072"/>
    </source>
</evidence>
<dbReference type="RefSeq" id="WP_259866749.1">
    <property type="nucleotide sequence ID" value="NZ_JAMQJZ010000002.1"/>
</dbReference>
<dbReference type="Pfam" id="PF01863">
    <property type="entry name" value="YgjP-like"/>
    <property type="match status" value="1"/>
</dbReference>
<dbReference type="InterPro" id="IPR002725">
    <property type="entry name" value="YgjP-like_metallopeptidase"/>
</dbReference>
<protein>
    <submittedName>
        <fullName evidence="2">M48 family metallopeptidase</fullName>
    </submittedName>
</protein>
<dbReference type="Proteomes" id="UP001145072">
    <property type="component" value="Unassembled WGS sequence"/>
</dbReference>
<name>A0A9X3WJA4_9BACI</name>
<reference evidence="2" key="1">
    <citation type="submission" date="2022-06" db="EMBL/GenBank/DDBJ databases">
        <title>Aquibacillus sp. a new bacterium isolated from soil saline samples.</title>
        <authorList>
            <person name="Galisteo C."/>
            <person name="De La Haba R."/>
            <person name="Sanchez-Porro C."/>
            <person name="Ventosa A."/>
        </authorList>
    </citation>
    <scope>NUCLEOTIDE SEQUENCE</scope>
    <source>
        <strain evidence="2">JCM 12387</strain>
    </source>
</reference>
<evidence type="ECO:0000259" key="1">
    <source>
        <dbReference type="Pfam" id="PF01863"/>
    </source>
</evidence>
<keyword evidence="3" id="KW-1185">Reference proteome</keyword>
<organism evidence="2 3">
    <name type="scientific">Aquibacillus koreensis</name>
    <dbReference type="NCBI Taxonomy" id="279446"/>
    <lineage>
        <taxon>Bacteria</taxon>
        <taxon>Bacillati</taxon>
        <taxon>Bacillota</taxon>
        <taxon>Bacilli</taxon>
        <taxon>Bacillales</taxon>
        <taxon>Bacillaceae</taxon>
        <taxon>Aquibacillus</taxon>
    </lineage>
</organism>
<comment type="caution">
    <text evidence="2">The sequence shown here is derived from an EMBL/GenBank/DDBJ whole genome shotgun (WGS) entry which is preliminary data.</text>
</comment>
<dbReference type="PANTHER" id="PTHR30399:SF1">
    <property type="entry name" value="UTP PYROPHOSPHATASE"/>
    <property type="match status" value="1"/>
</dbReference>
<dbReference type="AlphaFoldDB" id="A0A9X3WJA4"/>